<dbReference type="InterPro" id="IPR024618">
    <property type="entry name" value="DUF3857"/>
</dbReference>
<dbReference type="Proteomes" id="UP000652231">
    <property type="component" value="Unassembled WGS sequence"/>
</dbReference>
<gene>
    <name evidence="3" type="ORF">GCM10011312_23230</name>
</gene>
<dbReference type="Gene3D" id="2.60.120.1130">
    <property type="match status" value="1"/>
</dbReference>
<evidence type="ECO:0000313" key="3">
    <source>
        <dbReference type="EMBL" id="GGD99111.1"/>
    </source>
</evidence>
<dbReference type="RefSeq" id="WP_188442718.1">
    <property type="nucleotide sequence ID" value="NZ_BMGK01000010.1"/>
</dbReference>
<dbReference type="AlphaFoldDB" id="A0A8J2VBE5"/>
<reference evidence="3" key="1">
    <citation type="journal article" date="2014" name="Int. J. Syst. Evol. Microbiol.">
        <title>Complete genome sequence of Corynebacterium casei LMG S-19264T (=DSM 44701T), isolated from a smear-ripened cheese.</title>
        <authorList>
            <consortium name="US DOE Joint Genome Institute (JGI-PGF)"/>
            <person name="Walter F."/>
            <person name="Albersmeier A."/>
            <person name="Kalinowski J."/>
            <person name="Ruckert C."/>
        </authorList>
    </citation>
    <scope>NUCLEOTIDE SEQUENCE</scope>
    <source>
        <strain evidence="3">CGMCC 1.12924</strain>
    </source>
</reference>
<dbReference type="Gene3D" id="2.60.40.3140">
    <property type="match status" value="1"/>
</dbReference>
<evidence type="ECO:0000259" key="2">
    <source>
        <dbReference type="Pfam" id="PF12969"/>
    </source>
</evidence>
<comment type="caution">
    <text evidence="3">The sequence shown here is derived from an EMBL/GenBank/DDBJ whole genome shotgun (WGS) entry which is preliminary data.</text>
</comment>
<reference evidence="3" key="2">
    <citation type="submission" date="2020-09" db="EMBL/GenBank/DDBJ databases">
        <authorList>
            <person name="Sun Q."/>
            <person name="Zhou Y."/>
        </authorList>
    </citation>
    <scope>NUCLEOTIDE SEQUENCE</scope>
    <source>
        <strain evidence="3">CGMCC 1.12924</strain>
    </source>
</reference>
<proteinExistence type="predicted"/>
<accession>A0A8J2VBE5</accession>
<feature type="domain" description="DUF3857" evidence="2">
    <location>
        <begin position="36"/>
        <end position="149"/>
    </location>
</feature>
<name>A0A8J2VBE5_9FLAO</name>
<evidence type="ECO:0000313" key="4">
    <source>
        <dbReference type="Proteomes" id="UP000652231"/>
    </source>
</evidence>
<evidence type="ECO:0000259" key="1">
    <source>
        <dbReference type="Pfam" id="PF01841"/>
    </source>
</evidence>
<keyword evidence="4" id="KW-1185">Reference proteome</keyword>
<dbReference type="EMBL" id="BMGK01000010">
    <property type="protein sequence ID" value="GGD99111.1"/>
    <property type="molecule type" value="Genomic_DNA"/>
</dbReference>
<protein>
    <recommendedName>
        <fullName evidence="5">DUF3857 domain-containing protein</fullName>
    </recommendedName>
</protein>
<feature type="domain" description="Transglutaminase-like" evidence="1">
    <location>
        <begin position="262"/>
        <end position="331"/>
    </location>
</feature>
<dbReference type="Pfam" id="PF01841">
    <property type="entry name" value="Transglut_core"/>
    <property type="match status" value="1"/>
</dbReference>
<dbReference type="Pfam" id="PF12969">
    <property type="entry name" value="DUF3857"/>
    <property type="match status" value="1"/>
</dbReference>
<evidence type="ECO:0008006" key="5">
    <source>
        <dbReference type="Google" id="ProtNLM"/>
    </source>
</evidence>
<dbReference type="InterPro" id="IPR002931">
    <property type="entry name" value="Transglutaminase-like"/>
</dbReference>
<organism evidence="3 4">
    <name type="scientific">Planktosalinus lacus</name>
    <dbReference type="NCBI Taxonomy" id="1526573"/>
    <lineage>
        <taxon>Bacteria</taxon>
        <taxon>Pseudomonadati</taxon>
        <taxon>Bacteroidota</taxon>
        <taxon>Flavobacteriia</taxon>
        <taxon>Flavobacteriales</taxon>
        <taxon>Flavobacteriaceae</taxon>
        <taxon>Planktosalinus</taxon>
    </lineage>
</organism>
<dbReference type="Gene3D" id="3.10.620.30">
    <property type="match status" value="1"/>
</dbReference>
<sequence length="616" mass="71371">MNAYPKDTLAKAVVLFETGNYTFEVVDYKIVLVKKVYRKLKVLQEDAKNLANIAIPLYNNSKESESLIALKAVTTNKNGSDYLQQKDIFNNRVNGRLSEITFAFPNVQNGSVLEYEYTVTSPFIFNLEGWSFQNNFPTVYSEFKAEIPGFYHYNRTLIGDKGLDVNHSEIKKNCFEPVKGNLADCEILTYAMSDIPAFIEEDFMLSKMNYLNRLDFQLKQAIDQRGNKHMYTKNWKTVDREFKKDKNIGLQTRKNNFLSRQLPESISNINDPLEKAKSIYSYIQNHFTWNNSTALFSEADVKKAFNEKVGSAAEINLALINALQAEDLDAEIGLLSTRNNGIPTKEFAVISDFNYLVAHLKINGETFLLDATDKYIPFGTIPFKCLNYQVRVMDFKEGSYWEPVHPNNQNVNHVNIQIEVDENYNFIGKLRETNKGYNAISKRRQISETNKEGYLRQKEAGYSNLEIATYKIKDQQDIDKPISEDFEFTFTEKEAENLIFDPFLFKSFEKNPFQLNNRHYAVDFGHPRTYSYLLSLNLNEKYTFEELPENKSIQMPNNMGEALVTYSENNGIIHLRFSMNINQYHFDPQSYDGLKSFFNHVVQIQNNSPIVLKKLF</sequence>